<dbReference type="InterPro" id="IPR048764">
    <property type="entry name" value="PylC_N"/>
</dbReference>
<feature type="domain" description="PylC N-terminal" evidence="1">
    <location>
        <begin position="5"/>
        <end position="71"/>
    </location>
</feature>
<evidence type="ECO:0000259" key="1">
    <source>
        <dbReference type="Pfam" id="PF21360"/>
    </source>
</evidence>
<feature type="non-terminal residue" evidence="2">
    <location>
        <position position="141"/>
    </location>
</feature>
<dbReference type="InterPro" id="IPR016185">
    <property type="entry name" value="PreATP-grasp_dom_sf"/>
</dbReference>
<name>A0A0F9P362_9ZZZZ</name>
<dbReference type="AlphaFoldDB" id="A0A0F9P362"/>
<sequence length="141" mass="16201">MKKTIFVVGAGEYQTPLIKIAKKMNLRVITSDRNPNAIGFKFADKRYVVDIKKKKENLRIAKKENISAVLTSGSEFAVRTVGYIGTHLNLNTISYENSKLVTNKFLMREKMAKNKIPIPHYEKITTEKEAIFFAREFNFPI</sequence>
<dbReference type="SUPFAM" id="SSF56059">
    <property type="entry name" value="Glutathione synthetase ATP-binding domain-like"/>
    <property type="match status" value="1"/>
</dbReference>
<organism evidence="2">
    <name type="scientific">marine sediment metagenome</name>
    <dbReference type="NCBI Taxonomy" id="412755"/>
    <lineage>
        <taxon>unclassified sequences</taxon>
        <taxon>metagenomes</taxon>
        <taxon>ecological metagenomes</taxon>
    </lineage>
</organism>
<dbReference type="EMBL" id="LAZR01005997">
    <property type="protein sequence ID" value="KKM95525.1"/>
    <property type="molecule type" value="Genomic_DNA"/>
</dbReference>
<proteinExistence type="predicted"/>
<accession>A0A0F9P362</accession>
<dbReference type="Pfam" id="PF21360">
    <property type="entry name" value="PylC-like_N"/>
    <property type="match status" value="1"/>
</dbReference>
<protein>
    <recommendedName>
        <fullName evidence="1">PylC N-terminal domain-containing protein</fullName>
    </recommendedName>
</protein>
<reference evidence="2" key="1">
    <citation type="journal article" date="2015" name="Nature">
        <title>Complex archaea that bridge the gap between prokaryotes and eukaryotes.</title>
        <authorList>
            <person name="Spang A."/>
            <person name="Saw J.H."/>
            <person name="Jorgensen S.L."/>
            <person name="Zaremba-Niedzwiedzka K."/>
            <person name="Martijn J."/>
            <person name="Lind A.E."/>
            <person name="van Eijk R."/>
            <person name="Schleper C."/>
            <person name="Guy L."/>
            <person name="Ettema T.J."/>
        </authorList>
    </citation>
    <scope>NUCLEOTIDE SEQUENCE</scope>
</reference>
<dbReference type="Gene3D" id="3.40.50.20">
    <property type="match status" value="1"/>
</dbReference>
<evidence type="ECO:0000313" key="2">
    <source>
        <dbReference type="EMBL" id="KKM95525.1"/>
    </source>
</evidence>
<comment type="caution">
    <text evidence="2">The sequence shown here is derived from an EMBL/GenBank/DDBJ whole genome shotgun (WGS) entry which is preliminary data.</text>
</comment>
<dbReference type="SUPFAM" id="SSF52440">
    <property type="entry name" value="PreATP-grasp domain"/>
    <property type="match status" value="1"/>
</dbReference>
<gene>
    <name evidence="2" type="ORF">LCGC14_1187260</name>
</gene>